<sequence length="501" mass="55916">MISELFVLGIVCVTSAAMVLFWLAPFKARAIATSTGVSPELCNDHVYLFEGNELIGLSDAGEREDAKIADWTDLRTYLAERFPNFPETPEEIEQAGEIVVTPVDASARQDVFCEWIDGITRVQVRKTDAPETKQMQLDPVRAATESAPYPVWCVDHYGTVCWHNAAYARLARKVRGQNTSDLKPLFDLTDPTGPNSNRRRISVSPKDSDQKLWFDLSVVDQGDNQLCYATDINAVVDAEVAQRNFVQTLAKTFAQLSIGLAIFDRNRQLALFNPALIDLTALPADFLSSRPSVMSFFDRLRNQNMMPEPKNYGGWRQQMNDLVEAAADGRYQETWSLPSGSVYSVSGRPHPDGAVAFLFEDITAEITLTRRFRSELELGQSILDQLEDAIAVFASDGALAFSNVAYHQMWQVDPDASFATVSVLDATRIWQDKCTATPVWGEIRDFVDSRENRSQWRELVHLRSGETLICTASPIQNGGTMIRFTAHSRVSQNPQLSDAQG</sequence>
<dbReference type="Gene3D" id="3.30.450.20">
    <property type="entry name" value="PAS domain"/>
    <property type="match status" value="1"/>
</dbReference>
<accession>A0A2R8C3I3</accession>
<evidence type="ECO:0000313" key="3">
    <source>
        <dbReference type="EMBL" id="SPJ26989.1"/>
    </source>
</evidence>
<name>A0A2R8C3I3_9RHOB</name>
<keyword evidence="4" id="KW-1185">Reference proteome</keyword>
<dbReference type="SUPFAM" id="SSF55785">
    <property type="entry name" value="PYP-like sensor domain (PAS domain)"/>
    <property type="match status" value="2"/>
</dbReference>
<keyword evidence="3" id="KW-0808">Transferase</keyword>
<evidence type="ECO:0000256" key="1">
    <source>
        <dbReference type="SAM" id="MobiDB-lite"/>
    </source>
</evidence>
<dbReference type="AlphaFoldDB" id="A0A2R8C3I3"/>
<evidence type="ECO:0000259" key="2">
    <source>
        <dbReference type="Pfam" id="PF13188"/>
    </source>
</evidence>
<dbReference type="Pfam" id="PF13188">
    <property type="entry name" value="PAS_8"/>
    <property type="match status" value="1"/>
</dbReference>
<dbReference type="RefSeq" id="WP_235823999.1">
    <property type="nucleotide sequence ID" value="NZ_ONZG01000001.1"/>
</dbReference>
<gene>
    <name evidence="3" type="primary">divL</name>
    <name evidence="3" type="ORF">TRM7615_00468</name>
</gene>
<protein>
    <submittedName>
        <fullName evidence="3">Sensor protein DivL</fullName>
        <ecNumber evidence="3">2.7.13.3</ecNumber>
    </submittedName>
</protein>
<dbReference type="Proteomes" id="UP000244898">
    <property type="component" value="Unassembled WGS sequence"/>
</dbReference>
<feature type="region of interest" description="Disordered" evidence="1">
    <location>
        <begin position="183"/>
        <end position="204"/>
    </location>
</feature>
<dbReference type="Pfam" id="PF12860">
    <property type="entry name" value="PAS_7"/>
    <property type="match status" value="1"/>
</dbReference>
<dbReference type="InterPro" id="IPR035965">
    <property type="entry name" value="PAS-like_dom_sf"/>
</dbReference>
<reference evidence="4" key="1">
    <citation type="submission" date="2018-03" db="EMBL/GenBank/DDBJ databases">
        <authorList>
            <person name="Rodrigo-Torres L."/>
            <person name="Arahal R. D."/>
            <person name="Lucena T."/>
        </authorList>
    </citation>
    <scope>NUCLEOTIDE SEQUENCE [LARGE SCALE GENOMIC DNA]</scope>
    <source>
        <strain evidence="4">CECT 7615</strain>
    </source>
</reference>
<proteinExistence type="predicted"/>
<dbReference type="InterPro" id="IPR000014">
    <property type="entry name" value="PAS"/>
</dbReference>
<feature type="domain" description="PAS" evidence="2">
    <location>
        <begin position="141"/>
        <end position="188"/>
    </location>
</feature>
<evidence type="ECO:0000313" key="4">
    <source>
        <dbReference type="Proteomes" id="UP000244898"/>
    </source>
</evidence>
<dbReference type="GO" id="GO:0004673">
    <property type="term" value="F:protein histidine kinase activity"/>
    <property type="evidence" value="ECO:0007669"/>
    <property type="project" value="UniProtKB-EC"/>
</dbReference>
<organism evidence="3 4">
    <name type="scientific">Falsiruegeria mediterranea M17</name>
    <dbReference type="NCBI Taxonomy" id="1200281"/>
    <lineage>
        <taxon>Bacteria</taxon>
        <taxon>Pseudomonadati</taxon>
        <taxon>Pseudomonadota</taxon>
        <taxon>Alphaproteobacteria</taxon>
        <taxon>Rhodobacterales</taxon>
        <taxon>Roseobacteraceae</taxon>
        <taxon>Falsiruegeria</taxon>
    </lineage>
</organism>
<dbReference type="EC" id="2.7.13.3" evidence="3"/>
<dbReference type="EMBL" id="ONZG01000001">
    <property type="protein sequence ID" value="SPJ26989.1"/>
    <property type="molecule type" value="Genomic_DNA"/>
</dbReference>